<dbReference type="Proteomes" id="UP000236723">
    <property type="component" value="Unassembled WGS sequence"/>
</dbReference>
<reference evidence="3" key="1">
    <citation type="submission" date="2016-10" db="EMBL/GenBank/DDBJ databases">
        <authorList>
            <person name="Varghese N."/>
            <person name="Submissions S."/>
        </authorList>
    </citation>
    <scope>NUCLEOTIDE SEQUENCE [LARGE SCALE GENOMIC DNA]</scope>
    <source>
        <strain evidence="3">DSM 43163</strain>
    </source>
</reference>
<evidence type="ECO:0000313" key="2">
    <source>
        <dbReference type="EMBL" id="SEG68820.1"/>
    </source>
</evidence>
<dbReference type="OrthoDB" id="5147872at2"/>
<dbReference type="AlphaFoldDB" id="A0A1H6C738"/>
<dbReference type="RefSeq" id="WP_103939483.1">
    <property type="nucleotide sequence ID" value="NZ_FNVO01000009.1"/>
</dbReference>
<keyword evidence="3" id="KW-1185">Reference proteome</keyword>
<evidence type="ECO:0000313" key="3">
    <source>
        <dbReference type="Proteomes" id="UP000236723"/>
    </source>
</evidence>
<feature type="compositionally biased region" description="Basic and acidic residues" evidence="1">
    <location>
        <begin position="21"/>
        <end position="58"/>
    </location>
</feature>
<organism evidence="2 3">
    <name type="scientific">Thermomonospora echinospora</name>
    <dbReference type="NCBI Taxonomy" id="1992"/>
    <lineage>
        <taxon>Bacteria</taxon>
        <taxon>Bacillati</taxon>
        <taxon>Actinomycetota</taxon>
        <taxon>Actinomycetes</taxon>
        <taxon>Streptosporangiales</taxon>
        <taxon>Thermomonosporaceae</taxon>
        <taxon>Thermomonospora</taxon>
    </lineage>
</organism>
<accession>A0A1H6C738</accession>
<evidence type="ECO:0000256" key="1">
    <source>
        <dbReference type="SAM" id="MobiDB-lite"/>
    </source>
</evidence>
<proteinExistence type="predicted"/>
<feature type="region of interest" description="Disordered" evidence="1">
    <location>
        <begin position="1"/>
        <end position="69"/>
    </location>
</feature>
<sequence>MAEIRVGEPDVSPDAPAHTRGVREGNTRGAYRHEVGHHMDDTVDARKSTGVRPQDRDPILPSMPNLPPG</sequence>
<protein>
    <submittedName>
        <fullName evidence="2">Uncharacterized protein</fullName>
    </submittedName>
</protein>
<name>A0A1H6C738_9ACTN</name>
<dbReference type="EMBL" id="FNVO01000009">
    <property type="protein sequence ID" value="SEG68820.1"/>
    <property type="molecule type" value="Genomic_DNA"/>
</dbReference>
<gene>
    <name evidence="2" type="ORF">SAMN04489712_10922</name>
</gene>